<dbReference type="AlphaFoldDB" id="F8FBJ0"/>
<accession>F8FBJ0</accession>
<dbReference type="PATRIC" id="fig|1036673.3.peg.3700"/>
<sequence length="43" mass="5100">MWQSCGHGYDHAPLVFFVVVLPAYARDQGSFDSVRRWFRGKRR</sequence>
<reference evidence="1 2" key="2">
    <citation type="journal article" date="2013" name="Genome Announc.">
        <title>Genome Sequence of Growth-Improving Paenibacillus mucilaginosus Strain KNP414.</title>
        <authorList>
            <person name="Lu J.J."/>
            <person name="Wang J.F."/>
            <person name="Hu X.F."/>
        </authorList>
    </citation>
    <scope>NUCLEOTIDE SEQUENCE [LARGE SCALE GENOMIC DNA]</scope>
    <source>
        <strain evidence="1 2">KNP414</strain>
    </source>
</reference>
<name>F8FBJ0_PAEMK</name>
<dbReference type="EMBL" id="CP002869">
    <property type="protein sequence ID" value="AEI42557.1"/>
    <property type="molecule type" value="Genomic_DNA"/>
</dbReference>
<evidence type="ECO:0000313" key="1">
    <source>
        <dbReference type="EMBL" id="AEI42557.1"/>
    </source>
</evidence>
<dbReference type="Proteomes" id="UP000006620">
    <property type="component" value="Chromosome"/>
</dbReference>
<organism evidence="1 2">
    <name type="scientific">Paenibacillus mucilaginosus (strain KNP414)</name>
    <dbReference type="NCBI Taxonomy" id="1036673"/>
    <lineage>
        <taxon>Bacteria</taxon>
        <taxon>Bacillati</taxon>
        <taxon>Bacillota</taxon>
        <taxon>Bacilli</taxon>
        <taxon>Bacillales</taxon>
        <taxon>Paenibacillaceae</taxon>
        <taxon>Paenibacillus</taxon>
    </lineage>
</organism>
<evidence type="ECO:0000313" key="2">
    <source>
        <dbReference type="Proteomes" id="UP000006620"/>
    </source>
</evidence>
<dbReference type="KEGG" id="pms:KNP414_04024"/>
<gene>
    <name evidence="1" type="ordered locus">KNP414_04024</name>
</gene>
<dbReference type="HOGENOM" id="CLU_3236998_0_0_9"/>
<proteinExistence type="predicted"/>
<protein>
    <submittedName>
        <fullName evidence="1">Uncharacterized protein</fullName>
    </submittedName>
</protein>
<reference evidence="2" key="1">
    <citation type="submission" date="2011-06" db="EMBL/GenBank/DDBJ databases">
        <title>Complete genome sequence of Paenibacillus mucilaginosus KNP414.</title>
        <authorList>
            <person name="Wang J."/>
            <person name="Hu S."/>
            <person name="Hu X."/>
            <person name="Zhang B."/>
            <person name="Dong D."/>
            <person name="Zhang S."/>
            <person name="Zhao K."/>
            <person name="Wu D."/>
        </authorList>
    </citation>
    <scope>NUCLEOTIDE SEQUENCE [LARGE SCALE GENOMIC DNA]</scope>
    <source>
        <strain evidence="2">KNP414</strain>
    </source>
</reference>